<gene>
    <name evidence="1" type="ORF">DEO72_LG9g2163</name>
</gene>
<dbReference type="EMBL" id="CP039353">
    <property type="protein sequence ID" value="QCE07147.1"/>
    <property type="molecule type" value="Genomic_DNA"/>
</dbReference>
<dbReference type="InterPro" id="IPR038765">
    <property type="entry name" value="Papain-like_cys_pep_sf"/>
</dbReference>
<proteinExistence type="predicted"/>
<evidence type="ECO:0000313" key="1">
    <source>
        <dbReference type="EMBL" id="QCE07147.1"/>
    </source>
</evidence>
<evidence type="ECO:0008006" key="3">
    <source>
        <dbReference type="Google" id="ProtNLM"/>
    </source>
</evidence>
<organism evidence="1 2">
    <name type="scientific">Vigna unguiculata</name>
    <name type="common">Cowpea</name>
    <dbReference type="NCBI Taxonomy" id="3917"/>
    <lineage>
        <taxon>Eukaryota</taxon>
        <taxon>Viridiplantae</taxon>
        <taxon>Streptophyta</taxon>
        <taxon>Embryophyta</taxon>
        <taxon>Tracheophyta</taxon>
        <taxon>Spermatophyta</taxon>
        <taxon>Magnoliopsida</taxon>
        <taxon>eudicotyledons</taxon>
        <taxon>Gunneridae</taxon>
        <taxon>Pentapetalae</taxon>
        <taxon>rosids</taxon>
        <taxon>fabids</taxon>
        <taxon>Fabales</taxon>
        <taxon>Fabaceae</taxon>
        <taxon>Papilionoideae</taxon>
        <taxon>50 kb inversion clade</taxon>
        <taxon>NPAAA clade</taxon>
        <taxon>indigoferoid/millettioid clade</taxon>
        <taxon>Phaseoleae</taxon>
        <taxon>Vigna</taxon>
    </lineage>
</organism>
<reference evidence="1 2" key="1">
    <citation type="submission" date="2019-04" db="EMBL/GenBank/DDBJ databases">
        <title>An improved genome assembly and genetic linkage map for asparagus bean, Vigna unguiculata ssp. sesquipedialis.</title>
        <authorList>
            <person name="Xia Q."/>
            <person name="Zhang R."/>
            <person name="Dong Y."/>
        </authorList>
    </citation>
    <scope>NUCLEOTIDE SEQUENCE [LARGE SCALE GENOMIC DNA]</scope>
    <source>
        <tissue evidence="1">Leaf</tissue>
    </source>
</reference>
<dbReference type="SUPFAM" id="SSF54001">
    <property type="entry name" value="Cysteine proteinases"/>
    <property type="match status" value="1"/>
</dbReference>
<dbReference type="Gene3D" id="3.40.395.10">
    <property type="entry name" value="Adenoviral Proteinase, Chain A"/>
    <property type="match status" value="1"/>
</dbReference>
<sequence>MSGTYYKLIQCHWHTLSEHMFNGTNIVYAEVKGQLLRSNECHGFCPRGWIDNMSVLFAASYFMYKEKSETERVNRVIFSPLYTNAVIIDCNKRKINRRVWRVDDYRHYLPPDLCSIQEILRADLQEVYYIGFSSPQLSSQKTNRYHVMQNVENLFWLLMNDKNQMKPTFELVIDDLPHQPNLHNCGILVLKYIQMWDGLKRFDGKNMPSYSCEELQHLRQHYICEWLLDPENLHRETVLQRFQPYLRN</sequence>
<keyword evidence="2" id="KW-1185">Reference proteome</keyword>
<name>A0A4D6N588_VIGUN</name>
<protein>
    <recommendedName>
        <fullName evidence="3">Ulp1 protease family</fullName>
    </recommendedName>
</protein>
<accession>A0A4D6N588</accession>
<evidence type="ECO:0000313" key="2">
    <source>
        <dbReference type="Proteomes" id="UP000501690"/>
    </source>
</evidence>
<dbReference type="AlphaFoldDB" id="A0A4D6N588"/>
<dbReference type="Proteomes" id="UP000501690">
    <property type="component" value="Linkage Group LG9"/>
</dbReference>